<evidence type="ECO:0000313" key="1">
    <source>
        <dbReference type="EMBL" id="CAG6648085.1"/>
    </source>
</evidence>
<proteinExistence type="predicted"/>
<dbReference type="AlphaFoldDB" id="A0A8D8RBS7"/>
<accession>A0A8D8RBS7</accession>
<sequence length="149" mass="16038">MVRNQLLTSSSVHNLTCLLRHEALPILIMSFVGSLYAVSTEYGMPLGLEISWATLFLGFFSGVEDGVDFFLAGDLAVVPVSGCDSWSLDEDCSWQEEADLLKSFVVVLLGGFLYILLGMRPGGGGRGLPDRDVIGLCFSPDAEVLSEVS</sequence>
<organism evidence="1">
    <name type="scientific">Cacopsylla melanoneura</name>
    <dbReference type="NCBI Taxonomy" id="428564"/>
    <lineage>
        <taxon>Eukaryota</taxon>
        <taxon>Metazoa</taxon>
        <taxon>Ecdysozoa</taxon>
        <taxon>Arthropoda</taxon>
        <taxon>Hexapoda</taxon>
        <taxon>Insecta</taxon>
        <taxon>Pterygota</taxon>
        <taxon>Neoptera</taxon>
        <taxon>Paraneoptera</taxon>
        <taxon>Hemiptera</taxon>
        <taxon>Sternorrhyncha</taxon>
        <taxon>Psylloidea</taxon>
        <taxon>Psyllidae</taxon>
        <taxon>Psyllinae</taxon>
        <taxon>Cacopsylla</taxon>
    </lineage>
</organism>
<protein>
    <submittedName>
        <fullName evidence="1">Uncharacterized protein</fullName>
    </submittedName>
</protein>
<dbReference type="EMBL" id="HBUF01150318">
    <property type="protein sequence ID" value="CAG6648085.1"/>
    <property type="molecule type" value="Transcribed_RNA"/>
</dbReference>
<name>A0A8D8RBS7_9HEMI</name>
<reference evidence="1" key="1">
    <citation type="submission" date="2021-05" db="EMBL/GenBank/DDBJ databases">
        <authorList>
            <person name="Alioto T."/>
            <person name="Alioto T."/>
            <person name="Gomez Garrido J."/>
        </authorList>
    </citation>
    <scope>NUCLEOTIDE SEQUENCE</scope>
</reference>